<dbReference type="CDD" id="cd02205">
    <property type="entry name" value="CBS_pair_SF"/>
    <property type="match status" value="1"/>
</dbReference>
<dbReference type="InterPro" id="IPR000644">
    <property type="entry name" value="CBS_dom"/>
</dbReference>
<dbReference type="PROSITE" id="PS51371">
    <property type="entry name" value="CBS"/>
    <property type="match status" value="2"/>
</dbReference>
<feature type="compositionally biased region" description="Basic and acidic residues" evidence="3">
    <location>
        <begin position="138"/>
        <end position="155"/>
    </location>
</feature>
<accession>A0A7R9WSQ6</accession>
<dbReference type="EMBL" id="HBEF01010232">
    <property type="protein sequence ID" value="CAD8334332.1"/>
    <property type="molecule type" value="Transcribed_RNA"/>
</dbReference>
<evidence type="ECO:0000256" key="1">
    <source>
        <dbReference type="ARBA" id="ARBA00023122"/>
    </source>
</evidence>
<dbReference type="SMART" id="SM00116">
    <property type="entry name" value="CBS"/>
    <property type="match status" value="2"/>
</dbReference>
<dbReference type="PANTHER" id="PTHR43080:SF29">
    <property type="entry name" value="OS02G0818000 PROTEIN"/>
    <property type="match status" value="1"/>
</dbReference>
<dbReference type="Gene3D" id="3.10.580.10">
    <property type="entry name" value="CBS-domain"/>
    <property type="match status" value="1"/>
</dbReference>
<dbReference type="SUPFAM" id="SSF54631">
    <property type="entry name" value="CBS-domain pair"/>
    <property type="match status" value="1"/>
</dbReference>
<evidence type="ECO:0000259" key="4">
    <source>
        <dbReference type="PROSITE" id="PS51371"/>
    </source>
</evidence>
<dbReference type="AlphaFoldDB" id="A0A7R9WSQ6"/>
<dbReference type="InterPro" id="IPR046342">
    <property type="entry name" value="CBS_dom_sf"/>
</dbReference>
<proteinExistence type="predicted"/>
<feature type="domain" description="CBS" evidence="4">
    <location>
        <begin position="75"/>
        <end position="131"/>
    </location>
</feature>
<feature type="domain" description="CBS" evidence="4">
    <location>
        <begin position="7"/>
        <end position="67"/>
    </location>
</feature>
<feature type="region of interest" description="Disordered" evidence="3">
    <location>
        <begin position="136"/>
        <end position="179"/>
    </location>
</feature>
<evidence type="ECO:0000256" key="3">
    <source>
        <dbReference type="SAM" id="MobiDB-lite"/>
    </source>
</evidence>
<dbReference type="PANTHER" id="PTHR43080">
    <property type="entry name" value="CBS DOMAIN-CONTAINING PROTEIN CBSX3, MITOCHONDRIAL"/>
    <property type="match status" value="1"/>
</dbReference>
<name>A0A7R9WSQ6_9STRA</name>
<dbReference type="Pfam" id="PF00571">
    <property type="entry name" value="CBS"/>
    <property type="match status" value="2"/>
</dbReference>
<keyword evidence="1 2" id="KW-0129">CBS domain</keyword>
<evidence type="ECO:0000256" key="2">
    <source>
        <dbReference type="PROSITE-ProRule" id="PRU00703"/>
    </source>
</evidence>
<gene>
    <name evidence="5" type="ORF">CAUS1442_LOCUS6437</name>
</gene>
<evidence type="ECO:0000313" key="5">
    <source>
        <dbReference type="EMBL" id="CAD8334332.1"/>
    </source>
</evidence>
<organism evidence="5">
    <name type="scientific">Craspedostauros australis</name>
    <dbReference type="NCBI Taxonomy" id="1486917"/>
    <lineage>
        <taxon>Eukaryota</taxon>
        <taxon>Sar</taxon>
        <taxon>Stramenopiles</taxon>
        <taxon>Ochrophyta</taxon>
        <taxon>Bacillariophyta</taxon>
        <taxon>Bacillariophyceae</taxon>
        <taxon>Bacillariophycidae</taxon>
        <taxon>Naviculales</taxon>
        <taxon>Naviculaceae</taxon>
        <taxon>Craspedostauros</taxon>
    </lineage>
</organism>
<protein>
    <recommendedName>
        <fullName evidence="4">CBS domain-containing protein</fullName>
    </recommendedName>
</protein>
<reference evidence="5" key="1">
    <citation type="submission" date="2021-01" db="EMBL/GenBank/DDBJ databases">
        <authorList>
            <person name="Corre E."/>
            <person name="Pelletier E."/>
            <person name="Niang G."/>
            <person name="Scheremetjew M."/>
            <person name="Finn R."/>
            <person name="Kale V."/>
            <person name="Holt S."/>
            <person name="Cochrane G."/>
            <person name="Meng A."/>
            <person name="Brown T."/>
            <person name="Cohen L."/>
        </authorList>
    </citation>
    <scope>NUCLEOTIDE SEQUENCE</scope>
    <source>
        <strain evidence="5">CCMP3328</strain>
    </source>
</reference>
<sequence>MHVGAFMVPAQKVVTCRPSDSVQDVLDKMVTRHVGAIVVFTEGTSRIPIGLITKTDLLMAYSTRIPLYCKAEEIMTRDLDSVHETMSRDQAARVLIRNRAHHAIVVDKDDNFKGIISTMDIAIECAKDDQAWPWNRSADGKFHKPTEDTTDHTIEDSSSDTVASDGDQERSPRSADPINPFQSFFNNLAFLT</sequence>
<dbReference type="InterPro" id="IPR051257">
    <property type="entry name" value="Diverse_CBS-Domain"/>
</dbReference>